<dbReference type="Gene3D" id="3.30.2310.20">
    <property type="entry name" value="RelE-like"/>
    <property type="match status" value="1"/>
</dbReference>
<keyword evidence="1" id="KW-1277">Toxin-antitoxin system</keyword>
<dbReference type="Pfam" id="PF15738">
    <property type="entry name" value="YafQ_toxin"/>
    <property type="match status" value="1"/>
</dbReference>
<dbReference type="EMBL" id="MHNI01000021">
    <property type="protein sequence ID" value="OGZ42065.1"/>
    <property type="molecule type" value="Genomic_DNA"/>
</dbReference>
<evidence type="ECO:0000256" key="1">
    <source>
        <dbReference type="ARBA" id="ARBA00022649"/>
    </source>
</evidence>
<sequence length="85" mass="10191">MRIIFHASFKKKYKKLPSAIRKKYDEKLHVFIKNPLDPVLNNHALHGKWKEYRSINVTGDFRAVFEILENIVYFVDINTHSNLYK</sequence>
<evidence type="ECO:0008006" key="4">
    <source>
        <dbReference type="Google" id="ProtNLM"/>
    </source>
</evidence>
<dbReference type="AlphaFoldDB" id="A0A1G2FVI4"/>
<dbReference type="Proteomes" id="UP000176700">
    <property type="component" value="Unassembled WGS sequence"/>
</dbReference>
<accession>A0A1G2FVI4</accession>
<reference evidence="2 3" key="1">
    <citation type="journal article" date="2016" name="Nat. Commun.">
        <title>Thousands of microbial genomes shed light on interconnected biogeochemical processes in an aquifer system.</title>
        <authorList>
            <person name="Anantharaman K."/>
            <person name="Brown C.T."/>
            <person name="Hug L.A."/>
            <person name="Sharon I."/>
            <person name="Castelle C.J."/>
            <person name="Probst A.J."/>
            <person name="Thomas B.C."/>
            <person name="Singh A."/>
            <person name="Wilkins M.J."/>
            <person name="Karaoz U."/>
            <person name="Brodie E.L."/>
            <person name="Williams K.H."/>
            <person name="Hubbard S.S."/>
            <person name="Banfield J.F."/>
        </authorList>
    </citation>
    <scope>NUCLEOTIDE SEQUENCE [LARGE SCALE GENOMIC DNA]</scope>
</reference>
<organism evidence="2 3">
    <name type="scientific">Candidatus Ryanbacteria bacterium RIFCSPHIGHO2_01_45_13</name>
    <dbReference type="NCBI Taxonomy" id="1802112"/>
    <lineage>
        <taxon>Bacteria</taxon>
        <taxon>Candidatus Ryaniibacteriota</taxon>
    </lineage>
</organism>
<dbReference type="NCBIfam" id="TIGR02385">
    <property type="entry name" value="RelE_StbE"/>
    <property type="match status" value="1"/>
</dbReference>
<dbReference type="SUPFAM" id="SSF143011">
    <property type="entry name" value="RelE-like"/>
    <property type="match status" value="1"/>
</dbReference>
<dbReference type="InterPro" id="IPR035093">
    <property type="entry name" value="RelE/ParE_toxin_dom_sf"/>
</dbReference>
<proteinExistence type="predicted"/>
<name>A0A1G2FVI4_9BACT</name>
<comment type="caution">
    <text evidence="2">The sequence shown here is derived from an EMBL/GenBank/DDBJ whole genome shotgun (WGS) entry which is preliminary data.</text>
</comment>
<protein>
    <recommendedName>
        <fullName evidence="4">Addiction module toxin RelE</fullName>
    </recommendedName>
</protein>
<dbReference type="InterPro" id="IPR007712">
    <property type="entry name" value="RelE/ParE_toxin"/>
</dbReference>
<evidence type="ECO:0000313" key="3">
    <source>
        <dbReference type="Proteomes" id="UP000176700"/>
    </source>
</evidence>
<gene>
    <name evidence="2" type="ORF">A2W41_01685</name>
</gene>
<dbReference type="InterPro" id="IPR004386">
    <property type="entry name" value="Toxin_YafQ-like"/>
</dbReference>
<evidence type="ECO:0000313" key="2">
    <source>
        <dbReference type="EMBL" id="OGZ42065.1"/>
    </source>
</evidence>